<feature type="non-terminal residue" evidence="3">
    <location>
        <position position="544"/>
    </location>
</feature>
<proteinExistence type="predicted"/>
<evidence type="ECO:0000256" key="1">
    <source>
        <dbReference type="SAM" id="Coils"/>
    </source>
</evidence>
<feature type="coiled-coil region" evidence="1">
    <location>
        <begin position="95"/>
        <end position="280"/>
    </location>
</feature>
<accession>A0A061QV05</accession>
<gene>
    <name evidence="3" type="ORF">TSPGSL018_24218</name>
</gene>
<feature type="compositionally biased region" description="Basic and acidic residues" evidence="2">
    <location>
        <begin position="60"/>
        <end position="83"/>
    </location>
</feature>
<evidence type="ECO:0000256" key="2">
    <source>
        <dbReference type="SAM" id="MobiDB-lite"/>
    </source>
</evidence>
<dbReference type="EMBL" id="GBEZ01024915">
    <property type="protein sequence ID" value="JAC62121.1"/>
    <property type="molecule type" value="Transcribed_RNA"/>
</dbReference>
<organism evidence="3">
    <name type="scientific">Tetraselmis sp. GSL018</name>
    <dbReference type="NCBI Taxonomy" id="582737"/>
    <lineage>
        <taxon>Eukaryota</taxon>
        <taxon>Viridiplantae</taxon>
        <taxon>Chlorophyta</taxon>
        <taxon>core chlorophytes</taxon>
        <taxon>Chlorodendrophyceae</taxon>
        <taxon>Chlorodendrales</taxon>
        <taxon>Chlorodendraceae</taxon>
        <taxon>Tetraselmis</taxon>
    </lineage>
</organism>
<protein>
    <submittedName>
        <fullName evidence="3">Uncharacterized protein</fullName>
    </submittedName>
</protein>
<keyword evidence="1" id="KW-0175">Coiled coil</keyword>
<feature type="region of interest" description="Disordered" evidence="2">
    <location>
        <begin position="1"/>
        <end position="84"/>
    </location>
</feature>
<reference evidence="3" key="1">
    <citation type="submission" date="2014-05" db="EMBL/GenBank/DDBJ databases">
        <title>The transcriptome of the halophilic microalga Tetraselmis sp. GSL018 isolated from the Great Salt Lake, Utah.</title>
        <authorList>
            <person name="Jinkerson R.E."/>
            <person name="D'Adamo S."/>
            <person name="Posewitz M.C."/>
        </authorList>
    </citation>
    <scope>NUCLEOTIDE SEQUENCE</scope>
    <source>
        <strain evidence="3">GSL018</strain>
    </source>
</reference>
<feature type="coiled-coil region" evidence="1">
    <location>
        <begin position="460"/>
        <end position="543"/>
    </location>
</feature>
<feature type="compositionally biased region" description="Basic and acidic residues" evidence="2">
    <location>
        <begin position="24"/>
        <end position="37"/>
    </location>
</feature>
<evidence type="ECO:0000313" key="3">
    <source>
        <dbReference type="EMBL" id="JAC62121.1"/>
    </source>
</evidence>
<name>A0A061QV05_9CHLO</name>
<feature type="coiled-coil region" evidence="1">
    <location>
        <begin position="348"/>
        <end position="431"/>
    </location>
</feature>
<dbReference type="AlphaFoldDB" id="A0A061QV05"/>
<sequence>MWGFSRSGRFAGGGSDTPGPGSYDPKRRDELGWHADPKSAFLGGERGLDTSLGSEPELLEEVRKPERASKKPEPKQVPHEGRKFSWATERIHQLLASLDEEKHKHQTVLEEKDREIAAISSKAADQQTAIDRLQQQLEGATDEGYILSAQIAEKDVEIQKLKEALQDLQKVSQQQSDQIAKLSRELEATSEEKYSAINNNWKLKEQIEAERAAAEAQFEESQGVLKAKCDELDRLALELNSTIAKLSQRTTERDTLDSRLQETELKLRDALRHASSAEEARDCNAAEIEAMIHEKCGLVDRCNELQTQLDLTSEERRLFELQTRDLESQLVRQAEQSKRDQDLSNGRIDELLDQHKALMEAKQAADSTGDDLQRQLDDMTKANSESIARIADLQQQLGAVTLAKDAAEANKSELQVELGALSRAKTELEDAVAGMQDQLGAMAEAKEAADAKGAETLLQLQRAVEAKEQLDLKLADLQQELDVMASAKEEAHANRADLQKELELMTDEKVAAQARGADLEQRLDAMTQEKTAAEERGADLQKEL</sequence>